<feature type="transmembrane region" description="Helical" evidence="5">
    <location>
        <begin position="80"/>
        <end position="102"/>
    </location>
</feature>
<dbReference type="AlphaFoldDB" id="A0A9D9HJ30"/>
<keyword evidence="4 5" id="KW-0472">Membrane</keyword>
<sequence>MGISYNRIRRFCAFIIGAVFFVSGLLKLLDPVGAGLVIGEYYRFFGTEFMLPSSKPVGFVLAMLETLLGAALMTGLWRRIIAILTIVFLCGFTILTVFLVIYNPEMDCGCFGEAVHLTHSQTFIKNVALCALAVIAFTPLTKLGRPKRRKYVSFGIVSAAVVGFGIYSLLYIPLVDFTDFKPASRLEAAVQETSDMYDAIFIYEKDGEQKSFSLDNLPDSTWTYVSTETVRDNAAGEVNPSLSFTDADGGYRDYLAASGKVLVLSIYDMEAVPERRWEALADIIPMAFDAGYYPLVLFSGDYASAASYIGARLDADAARIILDSSYFADRKTIMTLNRSNGGATYFHDGYLVRKWASRNLPSENDLARIALDYVDEAVVETTTAGHIGFQAFLVGTFAVILFV</sequence>
<evidence type="ECO:0000256" key="2">
    <source>
        <dbReference type="ARBA" id="ARBA00022692"/>
    </source>
</evidence>
<evidence type="ECO:0000256" key="1">
    <source>
        <dbReference type="ARBA" id="ARBA00004141"/>
    </source>
</evidence>
<feature type="transmembrane region" description="Helical" evidence="5">
    <location>
        <begin position="12"/>
        <end position="29"/>
    </location>
</feature>
<proteinExistence type="predicted"/>
<dbReference type="GO" id="GO:0016020">
    <property type="term" value="C:membrane"/>
    <property type="evidence" value="ECO:0007669"/>
    <property type="project" value="UniProtKB-SubCell"/>
</dbReference>
<keyword evidence="2 5" id="KW-0812">Transmembrane</keyword>
<feature type="transmembrane region" description="Helical" evidence="5">
    <location>
        <begin position="152"/>
        <end position="174"/>
    </location>
</feature>
<dbReference type="Pfam" id="PF07291">
    <property type="entry name" value="MauE"/>
    <property type="match status" value="1"/>
</dbReference>
<feature type="transmembrane region" description="Helical" evidence="5">
    <location>
        <begin position="122"/>
        <end position="140"/>
    </location>
</feature>
<dbReference type="GO" id="GO:0030416">
    <property type="term" value="P:methylamine metabolic process"/>
    <property type="evidence" value="ECO:0007669"/>
    <property type="project" value="InterPro"/>
</dbReference>
<evidence type="ECO:0000256" key="4">
    <source>
        <dbReference type="ARBA" id="ARBA00023136"/>
    </source>
</evidence>
<dbReference type="EMBL" id="JADIMI010000088">
    <property type="protein sequence ID" value="MBO8453079.1"/>
    <property type="molecule type" value="Genomic_DNA"/>
</dbReference>
<feature type="transmembrane region" description="Helical" evidence="5">
    <location>
        <begin position="49"/>
        <end position="73"/>
    </location>
</feature>
<dbReference type="InterPro" id="IPR009908">
    <property type="entry name" value="Methylamine_util_MauE"/>
</dbReference>
<evidence type="ECO:0000259" key="6">
    <source>
        <dbReference type="Pfam" id="PF07291"/>
    </source>
</evidence>
<reference evidence="7" key="1">
    <citation type="submission" date="2020-10" db="EMBL/GenBank/DDBJ databases">
        <authorList>
            <person name="Gilroy R."/>
        </authorList>
    </citation>
    <scope>NUCLEOTIDE SEQUENCE</scope>
    <source>
        <strain evidence="7">B1-20833</strain>
    </source>
</reference>
<gene>
    <name evidence="7" type="ORF">IAC06_09405</name>
</gene>
<comment type="caution">
    <text evidence="7">The sequence shown here is derived from an EMBL/GenBank/DDBJ whole genome shotgun (WGS) entry which is preliminary data.</text>
</comment>
<organism evidence="7 8">
    <name type="scientific">Candidatus Cryptobacteroides intestinavium</name>
    <dbReference type="NCBI Taxonomy" id="2840766"/>
    <lineage>
        <taxon>Bacteria</taxon>
        <taxon>Pseudomonadati</taxon>
        <taxon>Bacteroidota</taxon>
        <taxon>Bacteroidia</taxon>
        <taxon>Bacteroidales</taxon>
        <taxon>Candidatus Cryptobacteroides</taxon>
    </lineage>
</organism>
<evidence type="ECO:0000256" key="5">
    <source>
        <dbReference type="SAM" id="Phobius"/>
    </source>
</evidence>
<evidence type="ECO:0000313" key="8">
    <source>
        <dbReference type="Proteomes" id="UP000823661"/>
    </source>
</evidence>
<protein>
    <submittedName>
        <fullName evidence="7">DoxX family membrane protein</fullName>
    </submittedName>
</protein>
<evidence type="ECO:0000256" key="3">
    <source>
        <dbReference type="ARBA" id="ARBA00022989"/>
    </source>
</evidence>
<reference evidence="7" key="2">
    <citation type="journal article" date="2021" name="PeerJ">
        <title>Extensive microbial diversity within the chicken gut microbiome revealed by metagenomics and culture.</title>
        <authorList>
            <person name="Gilroy R."/>
            <person name="Ravi A."/>
            <person name="Getino M."/>
            <person name="Pursley I."/>
            <person name="Horton D.L."/>
            <person name="Alikhan N.F."/>
            <person name="Baker D."/>
            <person name="Gharbi K."/>
            <person name="Hall N."/>
            <person name="Watson M."/>
            <person name="Adriaenssens E.M."/>
            <person name="Foster-Nyarko E."/>
            <person name="Jarju S."/>
            <person name="Secka A."/>
            <person name="Antonio M."/>
            <person name="Oren A."/>
            <person name="Chaudhuri R.R."/>
            <person name="La Ragione R."/>
            <person name="Hildebrand F."/>
            <person name="Pallen M.J."/>
        </authorList>
    </citation>
    <scope>NUCLEOTIDE SEQUENCE</scope>
    <source>
        <strain evidence="7">B1-20833</strain>
    </source>
</reference>
<evidence type="ECO:0000313" key="7">
    <source>
        <dbReference type="EMBL" id="MBO8453079.1"/>
    </source>
</evidence>
<dbReference type="Proteomes" id="UP000823661">
    <property type="component" value="Unassembled WGS sequence"/>
</dbReference>
<keyword evidence="3 5" id="KW-1133">Transmembrane helix</keyword>
<feature type="domain" description="Methylamine utilisation protein MauE" evidence="6">
    <location>
        <begin position="10"/>
        <end position="137"/>
    </location>
</feature>
<accession>A0A9D9HJ30</accession>
<name>A0A9D9HJ30_9BACT</name>
<comment type="subcellular location">
    <subcellularLocation>
        <location evidence="1">Membrane</location>
        <topology evidence="1">Multi-pass membrane protein</topology>
    </subcellularLocation>
</comment>